<dbReference type="PANTHER" id="PTHR48070">
    <property type="entry name" value="ESTERASE OVCA2"/>
    <property type="match status" value="1"/>
</dbReference>
<name>A0AAD7JU29_9AGAR</name>
<dbReference type="InterPro" id="IPR005645">
    <property type="entry name" value="FSH-like_dom"/>
</dbReference>
<feature type="domain" description="Serine hydrolase" evidence="2">
    <location>
        <begin position="3"/>
        <end position="194"/>
    </location>
</feature>
<keyword evidence="4" id="KW-1185">Reference proteome</keyword>
<evidence type="ECO:0000259" key="2">
    <source>
        <dbReference type="Pfam" id="PF03959"/>
    </source>
</evidence>
<dbReference type="AlphaFoldDB" id="A0AAD7JU29"/>
<dbReference type="PANTHER" id="PTHR48070:SF6">
    <property type="entry name" value="ESTERASE OVCA2"/>
    <property type="match status" value="1"/>
</dbReference>
<protein>
    <submittedName>
        <fullName evidence="3">Serine hydrolase FSH</fullName>
    </submittedName>
</protein>
<organism evidence="3 4">
    <name type="scientific">Mycena metata</name>
    <dbReference type="NCBI Taxonomy" id="1033252"/>
    <lineage>
        <taxon>Eukaryota</taxon>
        <taxon>Fungi</taxon>
        <taxon>Dikarya</taxon>
        <taxon>Basidiomycota</taxon>
        <taxon>Agaricomycotina</taxon>
        <taxon>Agaricomycetes</taxon>
        <taxon>Agaricomycetidae</taxon>
        <taxon>Agaricales</taxon>
        <taxon>Marasmiineae</taxon>
        <taxon>Mycenaceae</taxon>
        <taxon>Mycena</taxon>
    </lineage>
</organism>
<sequence length="209" mass="23439">MLNILVVHGYVQSADMVAHNTRQLRDVLDGIAVLHYIEGPPMQAGSSFSSGSRPWWFLGQGLEHDNSRGDTRWEEVVKWWSDELSERQYDGIIGLSQGSAMTGLLLSMLNHPERVPSFKPTKDQQLKFGIFCSGFVSHTSPHAEIYGIPDIPTLHTVDDRDSVVPADRTIELQELCSNSVLYRHHEGHAIPTAGNFPTIFRDFILKATE</sequence>
<accession>A0AAD7JU29</accession>
<dbReference type="InterPro" id="IPR029058">
    <property type="entry name" value="AB_hydrolase_fold"/>
</dbReference>
<dbReference type="Proteomes" id="UP001215598">
    <property type="component" value="Unassembled WGS sequence"/>
</dbReference>
<dbReference type="Gene3D" id="3.40.50.1820">
    <property type="entry name" value="alpha/beta hydrolase"/>
    <property type="match status" value="1"/>
</dbReference>
<keyword evidence="1 3" id="KW-0378">Hydrolase</keyword>
<dbReference type="InterPro" id="IPR050593">
    <property type="entry name" value="LovG"/>
</dbReference>
<dbReference type="EMBL" id="JARKIB010000016">
    <property type="protein sequence ID" value="KAJ7770547.1"/>
    <property type="molecule type" value="Genomic_DNA"/>
</dbReference>
<gene>
    <name evidence="3" type="ORF">B0H16DRAFT_215376</name>
</gene>
<dbReference type="GO" id="GO:0005634">
    <property type="term" value="C:nucleus"/>
    <property type="evidence" value="ECO:0007669"/>
    <property type="project" value="TreeGrafter"/>
</dbReference>
<comment type="caution">
    <text evidence="3">The sequence shown here is derived from an EMBL/GenBank/DDBJ whole genome shotgun (WGS) entry which is preliminary data.</text>
</comment>
<reference evidence="3" key="1">
    <citation type="submission" date="2023-03" db="EMBL/GenBank/DDBJ databases">
        <title>Massive genome expansion in bonnet fungi (Mycena s.s.) driven by repeated elements and novel gene families across ecological guilds.</title>
        <authorList>
            <consortium name="Lawrence Berkeley National Laboratory"/>
            <person name="Harder C.B."/>
            <person name="Miyauchi S."/>
            <person name="Viragh M."/>
            <person name="Kuo A."/>
            <person name="Thoen E."/>
            <person name="Andreopoulos B."/>
            <person name="Lu D."/>
            <person name="Skrede I."/>
            <person name="Drula E."/>
            <person name="Henrissat B."/>
            <person name="Morin E."/>
            <person name="Kohler A."/>
            <person name="Barry K."/>
            <person name="LaButti K."/>
            <person name="Morin E."/>
            <person name="Salamov A."/>
            <person name="Lipzen A."/>
            <person name="Mereny Z."/>
            <person name="Hegedus B."/>
            <person name="Baldrian P."/>
            <person name="Stursova M."/>
            <person name="Weitz H."/>
            <person name="Taylor A."/>
            <person name="Grigoriev I.V."/>
            <person name="Nagy L.G."/>
            <person name="Martin F."/>
            <person name="Kauserud H."/>
        </authorList>
    </citation>
    <scope>NUCLEOTIDE SEQUENCE</scope>
    <source>
        <strain evidence="3">CBHHK182m</strain>
    </source>
</reference>
<evidence type="ECO:0000313" key="3">
    <source>
        <dbReference type="EMBL" id="KAJ7770547.1"/>
    </source>
</evidence>
<proteinExistence type="predicted"/>
<dbReference type="GO" id="GO:0005737">
    <property type="term" value="C:cytoplasm"/>
    <property type="evidence" value="ECO:0007669"/>
    <property type="project" value="TreeGrafter"/>
</dbReference>
<dbReference type="Pfam" id="PF03959">
    <property type="entry name" value="FSH1"/>
    <property type="match status" value="1"/>
</dbReference>
<evidence type="ECO:0000256" key="1">
    <source>
        <dbReference type="ARBA" id="ARBA00022801"/>
    </source>
</evidence>
<dbReference type="GO" id="GO:0016787">
    <property type="term" value="F:hydrolase activity"/>
    <property type="evidence" value="ECO:0007669"/>
    <property type="project" value="UniProtKB-KW"/>
</dbReference>
<evidence type="ECO:0000313" key="4">
    <source>
        <dbReference type="Proteomes" id="UP001215598"/>
    </source>
</evidence>
<dbReference type="SUPFAM" id="SSF53474">
    <property type="entry name" value="alpha/beta-Hydrolases"/>
    <property type="match status" value="1"/>
</dbReference>